<keyword evidence="1" id="KW-1133">Transmembrane helix</keyword>
<evidence type="ECO:0000256" key="1">
    <source>
        <dbReference type="SAM" id="Phobius"/>
    </source>
</evidence>
<dbReference type="AlphaFoldDB" id="A0AAW4VF24"/>
<feature type="transmembrane region" description="Helical" evidence="1">
    <location>
        <begin position="54"/>
        <end position="76"/>
    </location>
</feature>
<evidence type="ECO:0000313" key="2">
    <source>
        <dbReference type="EMBL" id="MCB8562062.1"/>
    </source>
</evidence>
<name>A0AAW4VF24_9FIRM</name>
<reference evidence="2" key="1">
    <citation type="submission" date="2021-10" db="EMBL/GenBank/DDBJ databases">
        <title>Collection of gut derived symbiotic bacterial strains cultured from healthy donors.</title>
        <authorList>
            <person name="Lin H."/>
            <person name="Littmann E."/>
            <person name="Kohout C."/>
            <person name="Pamer E.G."/>
        </authorList>
    </citation>
    <scope>NUCLEOTIDE SEQUENCE</scope>
    <source>
        <strain evidence="2">DFI.5.2</strain>
    </source>
</reference>
<dbReference type="EMBL" id="JAJDKQ010000016">
    <property type="protein sequence ID" value="MCB8562062.1"/>
    <property type="molecule type" value="Genomic_DNA"/>
</dbReference>
<sequence>MDKNNTNIFYWIKKHPKLTGILAIIIYIVIPILPFIQSPIGIFSKEDATLFLNYYGTIISGLTGGALTLGGVWWTINYEKQERQSNDKKQMEILDKQEFPFPLFELSYIPNNDTEGKKEKFDKFTTVDIKKYNYDCDFQDTFLNVQLFAYNKYSTEVFNLKLKYIYLEVLYCDKKEKLKLLNLDDGDLLVSTIPRQCKAEINLNVPINKKYKNQLSIAEKVNIYIEFEYNNKHMFPHKQEIMIDCFCMINDELTDNAKTIWHPEKFNSSIKIKNIT</sequence>
<gene>
    <name evidence="2" type="ORF">LJD74_08650</name>
</gene>
<protein>
    <submittedName>
        <fullName evidence="2">Uncharacterized protein</fullName>
    </submittedName>
</protein>
<accession>A0AAW4VF24</accession>
<keyword evidence="1" id="KW-0812">Transmembrane</keyword>
<comment type="caution">
    <text evidence="2">The sequence shown here is derived from an EMBL/GenBank/DDBJ whole genome shotgun (WGS) entry which is preliminary data.</text>
</comment>
<proteinExistence type="predicted"/>
<feature type="transmembrane region" description="Helical" evidence="1">
    <location>
        <begin position="21"/>
        <end position="42"/>
    </location>
</feature>
<dbReference type="RefSeq" id="WP_227408532.1">
    <property type="nucleotide sequence ID" value="NZ_JAJDKQ010000016.1"/>
</dbReference>
<dbReference type="Proteomes" id="UP001197827">
    <property type="component" value="Unassembled WGS sequence"/>
</dbReference>
<organism evidence="2 3">
    <name type="scientific">Faecalibacillus intestinalis</name>
    <dbReference type="NCBI Taxonomy" id="1982626"/>
    <lineage>
        <taxon>Bacteria</taxon>
        <taxon>Bacillati</taxon>
        <taxon>Bacillota</taxon>
        <taxon>Erysipelotrichia</taxon>
        <taxon>Erysipelotrichales</taxon>
        <taxon>Coprobacillaceae</taxon>
        <taxon>Faecalibacillus</taxon>
    </lineage>
</organism>
<keyword evidence="1" id="KW-0472">Membrane</keyword>
<evidence type="ECO:0000313" key="3">
    <source>
        <dbReference type="Proteomes" id="UP001197827"/>
    </source>
</evidence>